<dbReference type="Pfam" id="PF11992">
    <property type="entry name" value="TgpA_N"/>
    <property type="match status" value="1"/>
</dbReference>
<name>A0A7X7R700_9RHOO</name>
<sequence length="394" mass="43336">LESSSPFYSPSGPRLDYRLTLEPHNRRWLLALDFPAAGLQGVLHASDYQALSSQPIRTRSRFQLAAQPHTAVGIDERRQALAAALALPAGYNPRTVALGAELATGAVSDEAVLQRALARLRSAGLVYTLRPPALGRHTVDAFLFDTRRGFCEHFSAAFTVLMRAAGVPARVVTGYQGGEINPIDGTMVVRQSDAHAWTEVWLTGRGWVRVDPTALAAPGRIESGIAAALPEGEVRPLMMRAGLDWLRTVRHRWEAASNAWNQWVIGYNSSIQRDLLGRLGLDRTDWVTLGGAIGVAFALLLGALLLWAGRQQRRGDRLSRSWALFGKRLAHKGLARESWEGPLDYGERVAAALPEQADALREIARTYARLRYGPEADVAAAHRLHHKIRKLRLP</sequence>
<dbReference type="InterPro" id="IPR025403">
    <property type="entry name" value="TgpA-like_C"/>
</dbReference>
<dbReference type="AlphaFoldDB" id="A0A7X7R700"/>
<feature type="transmembrane region" description="Helical" evidence="1">
    <location>
        <begin position="286"/>
        <end position="308"/>
    </location>
</feature>
<evidence type="ECO:0000256" key="1">
    <source>
        <dbReference type="SAM" id="Phobius"/>
    </source>
</evidence>
<keyword evidence="1" id="KW-0472">Membrane</keyword>
<evidence type="ECO:0000313" key="4">
    <source>
        <dbReference type="Proteomes" id="UP000536534"/>
    </source>
</evidence>
<dbReference type="InterPro" id="IPR002931">
    <property type="entry name" value="Transglutaminase-like"/>
</dbReference>
<dbReference type="SUPFAM" id="SSF54001">
    <property type="entry name" value="Cysteine proteinases"/>
    <property type="match status" value="1"/>
</dbReference>
<dbReference type="PANTHER" id="PTHR42736:SF1">
    <property type="entry name" value="PROTEIN-GLUTAMINE GAMMA-GLUTAMYLTRANSFERASE"/>
    <property type="match status" value="1"/>
</dbReference>
<feature type="domain" description="Transglutaminase-like" evidence="2">
    <location>
        <begin position="143"/>
        <end position="214"/>
    </location>
</feature>
<organism evidence="3 4">
    <name type="scientific">Thauera phenolivorans</name>
    <dbReference type="NCBI Taxonomy" id="1792543"/>
    <lineage>
        <taxon>Bacteria</taxon>
        <taxon>Pseudomonadati</taxon>
        <taxon>Pseudomonadota</taxon>
        <taxon>Betaproteobacteria</taxon>
        <taxon>Rhodocyclales</taxon>
        <taxon>Zoogloeaceae</taxon>
        <taxon>Thauera</taxon>
    </lineage>
</organism>
<evidence type="ECO:0000313" key="3">
    <source>
        <dbReference type="EMBL" id="NLF52979.1"/>
    </source>
</evidence>
<dbReference type="Gene3D" id="3.10.620.30">
    <property type="match status" value="1"/>
</dbReference>
<dbReference type="InterPro" id="IPR052901">
    <property type="entry name" value="Bact_TGase-like"/>
</dbReference>
<keyword evidence="1" id="KW-0812">Transmembrane</keyword>
<dbReference type="InterPro" id="IPR021878">
    <property type="entry name" value="TgpA_N"/>
</dbReference>
<dbReference type="Pfam" id="PF01841">
    <property type="entry name" value="Transglut_core"/>
    <property type="match status" value="1"/>
</dbReference>
<protein>
    <submittedName>
        <fullName evidence="3">DUF3488 domain-containing transglutaminase family protein</fullName>
    </submittedName>
</protein>
<keyword evidence="1" id="KW-1133">Transmembrane helix</keyword>
<proteinExistence type="predicted"/>
<dbReference type="InterPro" id="IPR038765">
    <property type="entry name" value="Papain-like_cys_pep_sf"/>
</dbReference>
<dbReference type="EMBL" id="JAAYYV010000025">
    <property type="protein sequence ID" value="NLF52979.1"/>
    <property type="molecule type" value="Genomic_DNA"/>
</dbReference>
<gene>
    <name evidence="3" type="ORF">GX576_00980</name>
</gene>
<accession>A0A7X7R700</accession>
<dbReference type="PANTHER" id="PTHR42736">
    <property type="entry name" value="PROTEIN-GLUTAMINE GAMMA-GLUTAMYLTRANSFERASE"/>
    <property type="match status" value="1"/>
</dbReference>
<dbReference type="Pfam" id="PF13559">
    <property type="entry name" value="DUF4129"/>
    <property type="match status" value="1"/>
</dbReference>
<dbReference type="Proteomes" id="UP000536534">
    <property type="component" value="Unassembled WGS sequence"/>
</dbReference>
<dbReference type="SMART" id="SM00460">
    <property type="entry name" value="TGc"/>
    <property type="match status" value="1"/>
</dbReference>
<evidence type="ECO:0000259" key="2">
    <source>
        <dbReference type="SMART" id="SM00460"/>
    </source>
</evidence>
<feature type="non-terminal residue" evidence="3">
    <location>
        <position position="1"/>
    </location>
</feature>
<comment type="caution">
    <text evidence="3">The sequence shown here is derived from an EMBL/GenBank/DDBJ whole genome shotgun (WGS) entry which is preliminary data.</text>
</comment>
<reference evidence="3 4" key="1">
    <citation type="journal article" date="2020" name="Biotechnol. Biofuels">
        <title>New insights from the biogas microbiome by comprehensive genome-resolved metagenomics of nearly 1600 species originating from multiple anaerobic digesters.</title>
        <authorList>
            <person name="Campanaro S."/>
            <person name="Treu L."/>
            <person name="Rodriguez-R L.M."/>
            <person name="Kovalovszki A."/>
            <person name="Ziels R.M."/>
            <person name="Maus I."/>
            <person name="Zhu X."/>
            <person name="Kougias P.G."/>
            <person name="Basile A."/>
            <person name="Luo G."/>
            <person name="Schluter A."/>
            <person name="Konstantinidis K.T."/>
            <person name="Angelidaki I."/>
        </authorList>
    </citation>
    <scope>NUCLEOTIDE SEQUENCE [LARGE SCALE GENOMIC DNA]</scope>
    <source>
        <strain evidence="3">AS06rmzACSIP_256</strain>
    </source>
</reference>